<dbReference type="InterPro" id="IPR005887">
    <property type="entry name" value="GH92_a_mannosidase_put"/>
</dbReference>
<feature type="chain" id="PRO_5032421977" evidence="2">
    <location>
        <begin position="23"/>
        <end position="994"/>
    </location>
</feature>
<feature type="signal peptide" evidence="2">
    <location>
        <begin position="1"/>
        <end position="22"/>
    </location>
</feature>
<dbReference type="FunFam" id="1.20.1050.60:FF:000001">
    <property type="entry name" value="Putative alpha-1,2-mannosidase"/>
    <property type="match status" value="1"/>
</dbReference>
<evidence type="ECO:0000256" key="2">
    <source>
        <dbReference type="SAM" id="SignalP"/>
    </source>
</evidence>
<gene>
    <name evidence="5" type="ORF">GGD71_003734</name>
</gene>
<dbReference type="PROSITE" id="PS51257">
    <property type="entry name" value="PROKAR_LIPOPROTEIN"/>
    <property type="match status" value="1"/>
</dbReference>
<dbReference type="InterPro" id="IPR050883">
    <property type="entry name" value="PNGase"/>
</dbReference>
<dbReference type="InterPro" id="IPR014718">
    <property type="entry name" value="GH-type_carb-bd"/>
</dbReference>
<evidence type="ECO:0000259" key="4">
    <source>
        <dbReference type="Pfam" id="PF17678"/>
    </source>
</evidence>
<dbReference type="GO" id="GO:0005975">
    <property type="term" value="P:carbohydrate metabolic process"/>
    <property type="evidence" value="ECO:0007669"/>
    <property type="project" value="InterPro"/>
</dbReference>
<dbReference type="GO" id="GO:0005829">
    <property type="term" value="C:cytosol"/>
    <property type="evidence" value="ECO:0007669"/>
    <property type="project" value="TreeGrafter"/>
</dbReference>
<evidence type="ECO:0000313" key="6">
    <source>
        <dbReference type="Proteomes" id="UP000524450"/>
    </source>
</evidence>
<dbReference type="PANTHER" id="PTHR12143">
    <property type="entry name" value="PEPTIDE N-GLYCANASE PNGASE -RELATED"/>
    <property type="match status" value="1"/>
</dbReference>
<reference evidence="5 6" key="1">
    <citation type="submission" date="2020-08" db="EMBL/GenBank/DDBJ databases">
        <title>Genomic Encyclopedia of Type Strains, Phase IV (KMG-V): Genome sequencing to study the core and pangenomes of soil and plant-associated prokaryotes.</title>
        <authorList>
            <person name="Whitman W."/>
        </authorList>
    </citation>
    <scope>NUCLEOTIDE SEQUENCE [LARGE SCALE GENOMIC DNA]</scope>
    <source>
        <strain evidence="5 6">34/80</strain>
    </source>
</reference>
<dbReference type="GO" id="GO:0030246">
    <property type="term" value="F:carbohydrate binding"/>
    <property type="evidence" value="ECO:0007669"/>
    <property type="project" value="InterPro"/>
</dbReference>
<dbReference type="Gene3D" id="2.60.120.260">
    <property type="entry name" value="Galactose-binding domain-like"/>
    <property type="match status" value="1"/>
</dbReference>
<feature type="compositionally biased region" description="Gly residues" evidence="1">
    <location>
        <begin position="50"/>
        <end position="60"/>
    </location>
</feature>
<dbReference type="GO" id="GO:0006516">
    <property type="term" value="P:glycoprotein catabolic process"/>
    <property type="evidence" value="ECO:0007669"/>
    <property type="project" value="TreeGrafter"/>
</dbReference>
<dbReference type="SUPFAM" id="SSF49785">
    <property type="entry name" value="Galactose-binding domain-like"/>
    <property type="match status" value="1"/>
</dbReference>
<dbReference type="InterPro" id="IPR041371">
    <property type="entry name" value="GH92_N"/>
</dbReference>
<dbReference type="Gene3D" id="3.30.2080.10">
    <property type="entry name" value="GH92 mannosidase domain"/>
    <property type="match status" value="1"/>
</dbReference>
<dbReference type="PANTHER" id="PTHR12143:SF43">
    <property type="entry name" value="PUTATIVE-RELATED"/>
    <property type="match status" value="1"/>
</dbReference>
<keyword evidence="2" id="KW-0732">Signal</keyword>
<proteinExistence type="predicted"/>
<dbReference type="InterPro" id="IPR012939">
    <property type="entry name" value="Glyco_hydro_92"/>
</dbReference>
<dbReference type="Pfam" id="PF07971">
    <property type="entry name" value="Glyco_hydro_92"/>
    <property type="match status" value="1"/>
</dbReference>
<organism evidence="5 6">
    <name type="scientific">Variovorax guangxiensis</name>
    <dbReference type="NCBI Taxonomy" id="1775474"/>
    <lineage>
        <taxon>Bacteria</taxon>
        <taxon>Pseudomonadati</taxon>
        <taxon>Pseudomonadota</taxon>
        <taxon>Betaproteobacteria</taxon>
        <taxon>Burkholderiales</taxon>
        <taxon>Comamonadaceae</taxon>
        <taxon>Variovorax</taxon>
    </lineage>
</organism>
<feature type="region of interest" description="Disordered" evidence="1">
    <location>
        <begin position="32"/>
        <end position="84"/>
    </location>
</feature>
<dbReference type="InterPro" id="IPR008928">
    <property type="entry name" value="6-hairpin_glycosidase_sf"/>
</dbReference>
<dbReference type="AlphaFoldDB" id="A0A840FPZ0"/>
<dbReference type="Gene3D" id="1.20.1610.10">
    <property type="entry name" value="alpha-1,2-mannosidases domains"/>
    <property type="match status" value="1"/>
</dbReference>
<evidence type="ECO:0000256" key="1">
    <source>
        <dbReference type="SAM" id="MobiDB-lite"/>
    </source>
</evidence>
<comment type="caution">
    <text evidence="5">The sequence shown here is derived from an EMBL/GenBank/DDBJ whole genome shotgun (WGS) entry which is preliminary data.</text>
</comment>
<evidence type="ECO:0000313" key="5">
    <source>
        <dbReference type="EMBL" id="MBB4222952.1"/>
    </source>
</evidence>
<protein>
    <submittedName>
        <fullName evidence="5">Putative alpha-1,2-mannosidase</fullName>
    </submittedName>
</protein>
<dbReference type="FunFam" id="3.30.2080.10:FF:000001">
    <property type="entry name" value="Alpha-1,2-mannosidase subfamily"/>
    <property type="match status" value="1"/>
</dbReference>
<dbReference type="SUPFAM" id="SSF48208">
    <property type="entry name" value="Six-hairpin glycosidases"/>
    <property type="match status" value="1"/>
</dbReference>
<feature type="compositionally biased region" description="Low complexity" evidence="1">
    <location>
        <begin position="32"/>
        <end position="49"/>
    </location>
</feature>
<dbReference type="NCBIfam" id="TIGR01180">
    <property type="entry name" value="aman2_put"/>
    <property type="match status" value="1"/>
</dbReference>
<feature type="domain" description="Glycosyl hydrolase family 92 N-terminal" evidence="4">
    <location>
        <begin position="93"/>
        <end position="319"/>
    </location>
</feature>
<dbReference type="Proteomes" id="UP000524450">
    <property type="component" value="Unassembled WGS sequence"/>
</dbReference>
<evidence type="ECO:0000259" key="3">
    <source>
        <dbReference type="Pfam" id="PF07971"/>
    </source>
</evidence>
<dbReference type="InterPro" id="IPR008979">
    <property type="entry name" value="Galactose-bd-like_sf"/>
</dbReference>
<feature type="compositionally biased region" description="Low complexity" evidence="1">
    <location>
        <begin position="61"/>
        <end position="77"/>
    </location>
</feature>
<name>A0A840FPZ0_9BURK</name>
<dbReference type="GO" id="GO:0000224">
    <property type="term" value="F:peptide-N4-(N-acetyl-beta-glucosaminyl)asparagine amidase activity"/>
    <property type="evidence" value="ECO:0007669"/>
    <property type="project" value="TreeGrafter"/>
</dbReference>
<feature type="domain" description="Glycosyl hydrolase family 92" evidence="3">
    <location>
        <begin position="325"/>
        <end position="832"/>
    </location>
</feature>
<dbReference type="Gene3D" id="2.70.98.10">
    <property type="match status" value="1"/>
</dbReference>
<sequence length="994" mass="107690">MSTRRLRQLALAMGLASLAACGGGGGGSNGSFLPLPGTGAGTAPSSTTGGTAGDASGGSAGTTATTTTASTTGSDGSNPSGPAAFARQPLANYVNIMRGANSSGDFTRGNTFPAIAVPFGFNFWTPINRNDNNWFYQFHTSTGETSDGALIKTIHAFATVHEPSPWIGNRQSLAIMPIGDLGRLNPENRGQTYSRAKEVAHAHYYSVIFDNGIRTEITPTDHAAYFRFTAPAAMPTSTVLFDRFAGEGSGNLSVDTAANAVSGTVDNNGDKNAPLMYFYAKFDAPITASKNIDTDSIKTWVQFATPDSAKVVGMKIATSFISVDQAKDNLAQEIGDRSFDDVRQLAAAAWDDKLNTVQVEGGTEDAKAFEQKKITLYSNMYRTFLYPNSAWENVRDAATGKGSPTYMSPYLPGTPKRQGKIWVNNGFWDTYRTTWPLYTLLVPTQAGEMLDGFVNAYKDGGWVPRWSGPDYRDSMVATSSDVIFADAYLKGVRNFDADAAYASMLRNASVNSTDGAKGRKGMNKSVFYGYVPSDTMSRESVAWSLEADLNDFGIAQMAKALNKPDDQAYYMDRALHYTRLFSDQGTGTWAGKWFREKDSSGKWTDDENAPDDWGYGYTEGNAWSYQFLAPQDGQGLANLHGGRPQLKASLDTFFSAPTYLQAGSYWTVIHEIKEAHVVSQLAGVGQYQHSNQPVHHSIYMYNYAGAPSQGQKYLRDVMSKLYTSGFDANGLSDGSGYIGDEDNGEQSAWYVFSAMGFYPVSMGRPEYAIGAPYFPKMVVSLENGKRIVITAPGVSDTNRYVQSLRLNGQTITRSYLLHKEIADGATLEFVMGAQPSSWGTGENDVPGSITQGNAKPSPLKSLLPTGTYTVSSSANGQLANVYDRNSDTAWQSTSANAWIEADAAAGQPACVPKIYTLTSGTQDAGQDPRSWKLKASKDGVTWVTLDERSNESFTWRQQTRPFALKAGTESYSKYRIEFANTGTMTVAELELLVQ</sequence>
<dbReference type="RefSeq" id="WP_221297592.1">
    <property type="nucleotide sequence ID" value="NZ_JACIFZ010000004.1"/>
</dbReference>
<dbReference type="EMBL" id="JACIFZ010000004">
    <property type="protein sequence ID" value="MBB4222952.1"/>
    <property type="molecule type" value="Genomic_DNA"/>
</dbReference>
<dbReference type="Pfam" id="PF17678">
    <property type="entry name" value="Glyco_hydro_92N"/>
    <property type="match status" value="1"/>
</dbReference>
<dbReference type="Gene3D" id="1.20.1050.60">
    <property type="entry name" value="alpha-1,2-mannosidase"/>
    <property type="match status" value="1"/>
</dbReference>
<accession>A0A840FPZ0</accession>